<reference evidence="2 3" key="1">
    <citation type="submission" date="2019-07" db="EMBL/GenBank/DDBJ databases">
        <title>WGS assembly of Gossypium mustelinum.</title>
        <authorList>
            <person name="Chen Z.J."/>
            <person name="Sreedasyam A."/>
            <person name="Ando A."/>
            <person name="Song Q."/>
            <person name="De L."/>
            <person name="Hulse-Kemp A."/>
            <person name="Ding M."/>
            <person name="Ye W."/>
            <person name="Kirkbride R."/>
            <person name="Jenkins J."/>
            <person name="Plott C."/>
            <person name="Lovell J."/>
            <person name="Lin Y.-M."/>
            <person name="Vaughn R."/>
            <person name="Liu B."/>
            <person name="Li W."/>
            <person name="Simpson S."/>
            <person name="Scheffler B."/>
            <person name="Saski C."/>
            <person name="Grover C."/>
            <person name="Hu G."/>
            <person name="Conover J."/>
            <person name="Carlson J."/>
            <person name="Shu S."/>
            <person name="Boston L."/>
            <person name="Williams M."/>
            <person name="Peterson D."/>
            <person name="Mcgee K."/>
            <person name="Jones D."/>
            <person name="Wendel J."/>
            <person name="Stelly D."/>
            <person name="Grimwood J."/>
            <person name="Schmutz J."/>
        </authorList>
    </citation>
    <scope>NUCLEOTIDE SEQUENCE [LARGE SCALE GENOMIC DNA]</scope>
    <source>
        <strain evidence="2">1408120.09</strain>
    </source>
</reference>
<organism evidence="2 3">
    <name type="scientific">Gossypium mustelinum</name>
    <name type="common">Cotton</name>
    <name type="synonym">Gossypium caicoense</name>
    <dbReference type="NCBI Taxonomy" id="34275"/>
    <lineage>
        <taxon>Eukaryota</taxon>
        <taxon>Viridiplantae</taxon>
        <taxon>Streptophyta</taxon>
        <taxon>Embryophyta</taxon>
        <taxon>Tracheophyta</taxon>
        <taxon>Spermatophyta</taxon>
        <taxon>Magnoliopsida</taxon>
        <taxon>eudicotyledons</taxon>
        <taxon>Gunneridae</taxon>
        <taxon>Pentapetalae</taxon>
        <taxon>rosids</taxon>
        <taxon>malvids</taxon>
        <taxon>Malvales</taxon>
        <taxon>Malvaceae</taxon>
        <taxon>Malvoideae</taxon>
        <taxon>Gossypium</taxon>
    </lineage>
</organism>
<dbReference type="EMBL" id="CM017652">
    <property type="protein sequence ID" value="TYI87587.1"/>
    <property type="molecule type" value="Genomic_DNA"/>
</dbReference>
<evidence type="ECO:0000256" key="1">
    <source>
        <dbReference type="SAM" id="Phobius"/>
    </source>
</evidence>
<accession>A0A5D2VDZ7</accession>
<keyword evidence="1" id="KW-0472">Membrane</keyword>
<evidence type="ECO:0000313" key="2">
    <source>
        <dbReference type="EMBL" id="TYI87587.1"/>
    </source>
</evidence>
<feature type="transmembrane region" description="Helical" evidence="1">
    <location>
        <begin position="6"/>
        <end position="24"/>
    </location>
</feature>
<protein>
    <submittedName>
        <fullName evidence="2">Uncharacterized protein</fullName>
    </submittedName>
</protein>
<evidence type="ECO:0000313" key="3">
    <source>
        <dbReference type="Proteomes" id="UP000323597"/>
    </source>
</evidence>
<keyword evidence="1" id="KW-1133">Transmembrane helix</keyword>
<gene>
    <name evidence="2" type="ORF">E1A91_D04G146000v1</name>
</gene>
<proteinExistence type="predicted"/>
<dbReference type="Proteomes" id="UP000323597">
    <property type="component" value="Chromosome D04"/>
</dbReference>
<dbReference type="AlphaFoldDB" id="A0A5D2VDZ7"/>
<name>A0A5D2VDZ7_GOSMU</name>
<sequence>MEPWVIPVIIFSVFLCIMLLFAALSRCASVGSSNIGGGGAAAGHHRFGRDHVNIDIGGSGDGGYSSWGGGGGGGGGGCDSGGAGGGGGGC</sequence>
<keyword evidence="3" id="KW-1185">Reference proteome</keyword>
<keyword evidence="1" id="KW-0812">Transmembrane</keyword>